<dbReference type="EMBL" id="CADCVO010000173">
    <property type="protein sequence ID" value="CAA9480464.1"/>
    <property type="molecule type" value="Genomic_DNA"/>
</dbReference>
<sequence length="128" mass="13852">RHGLRPDRDAHRHGGLLPQQRGLPAALLVLGARLARGVGRHARPAHRGGPPARRAPRRARRGRGGRGGRRRRRSRLHEGGDRAHLAHLRAAGLRRGGRGAAARPDPGPRRRARRAGARHGGAVLDDLV</sequence>
<evidence type="ECO:0000256" key="1">
    <source>
        <dbReference type="SAM" id="MobiDB-lite"/>
    </source>
</evidence>
<feature type="compositionally biased region" description="Basic and acidic residues" evidence="1">
    <location>
        <begin position="1"/>
        <end position="12"/>
    </location>
</feature>
<protein>
    <submittedName>
        <fullName evidence="2">Uncharacterized protein</fullName>
    </submittedName>
</protein>
<proteinExistence type="predicted"/>
<evidence type="ECO:0000313" key="2">
    <source>
        <dbReference type="EMBL" id="CAA9480464.1"/>
    </source>
</evidence>
<feature type="region of interest" description="Disordered" evidence="1">
    <location>
        <begin position="38"/>
        <end position="128"/>
    </location>
</feature>
<organism evidence="2">
    <name type="scientific">uncultured Solirubrobacteraceae bacterium</name>
    <dbReference type="NCBI Taxonomy" id="1162706"/>
    <lineage>
        <taxon>Bacteria</taxon>
        <taxon>Bacillati</taxon>
        <taxon>Actinomycetota</taxon>
        <taxon>Thermoleophilia</taxon>
        <taxon>Solirubrobacterales</taxon>
        <taxon>Solirubrobacteraceae</taxon>
        <taxon>environmental samples</taxon>
    </lineage>
</organism>
<gene>
    <name evidence="2" type="ORF">AVDCRST_MAG13-1131</name>
</gene>
<feature type="region of interest" description="Disordered" evidence="1">
    <location>
        <begin position="1"/>
        <end position="23"/>
    </location>
</feature>
<feature type="non-terminal residue" evidence="2">
    <location>
        <position position="128"/>
    </location>
</feature>
<reference evidence="2" key="1">
    <citation type="submission" date="2020-02" db="EMBL/GenBank/DDBJ databases">
        <authorList>
            <person name="Meier V. D."/>
        </authorList>
    </citation>
    <scope>NUCLEOTIDE SEQUENCE</scope>
    <source>
        <strain evidence="2">AVDCRST_MAG13</strain>
    </source>
</reference>
<feature type="compositionally biased region" description="Basic residues" evidence="1">
    <location>
        <begin position="54"/>
        <end position="75"/>
    </location>
</feature>
<name>A0A6J4RYU1_9ACTN</name>
<accession>A0A6J4RYU1</accession>
<dbReference type="AlphaFoldDB" id="A0A6J4RYU1"/>
<feature type="non-terminal residue" evidence="2">
    <location>
        <position position="1"/>
    </location>
</feature>